<dbReference type="Proteomes" id="UP000663851">
    <property type="component" value="Unassembled WGS sequence"/>
</dbReference>
<protein>
    <recommendedName>
        <fullName evidence="9">Isopenicillin N synthase-like Fe(2+) 2OG dioxygenase domain-containing protein</fullName>
    </recommendedName>
</protein>
<dbReference type="EMBL" id="CAJNXB010002549">
    <property type="protein sequence ID" value="CAF3259391.1"/>
    <property type="molecule type" value="Genomic_DNA"/>
</dbReference>
<evidence type="ECO:0000313" key="4">
    <source>
        <dbReference type="EMBL" id="CAF4419943.1"/>
    </source>
</evidence>
<dbReference type="Proteomes" id="UP000663873">
    <property type="component" value="Unassembled WGS sequence"/>
</dbReference>
<evidence type="ECO:0000313" key="1">
    <source>
        <dbReference type="EMBL" id="CAF3259391.1"/>
    </source>
</evidence>
<comment type="caution">
    <text evidence="2">The sequence shown here is derived from an EMBL/GenBank/DDBJ whole genome shotgun (WGS) entry which is preliminary data.</text>
</comment>
<keyword evidence="8" id="KW-1185">Reference proteome</keyword>
<name>A0A817RW47_9BILA</name>
<accession>A0A817RW47</accession>
<dbReference type="EMBL" id="CAJOBO010001934">
    <property type="protein sequence ID" value="CAF4419943.1"/>
    <property type="molecule type" value="Genomic_DNA"/>
</dbReference>
<evidence type="ECO:0008006" key="9">
    <source>
        <dbReference type="Google" id="ProtNLM"/>
    </source>
</evidence>
<gene>
    <name evidence="3" type="ORF">GRG538_LOCUS23108</name>
    <name evidence="4" type="ORF">HFQ381_LOCUS21498</name>
    <name evidence="2" type="ORF">LUA448_LOCUS6564</name>
    <name evidence="6" type="ORF">QYT958_LOCUS27302</name>
    <name evidence="1" type="ORF">TIS948_LOCUS15681</name>
    <name evidence="5" type="ORF">UJA718_LOCUS24912</name>
</gene>
<dbReference type="Proteomes" id="UP000663872">
    <property type="component" value="Unassembled WGS sequence"/>
</dbReference>
<evidence type="ECO:0000313" key="7">
    <source>
        <dbReference type="Proteomes" id="UP000663833"/>
    </source>
</evidence>
<dbReference type="Proteomes" id="UP000663833">
    <property type="component" value="Unassembled WGS sequence"/>
</dbReference>
<dbReference type="EMBL" id="CAJOBP010005908">
    <property type="protein sequence ID" value="CAF4480848.1"/>
    <property type="molecule type" value="Genomic_DNA"/>
</dbReference>
<evidence type="ECO:0000313" key="8">
    <source>
        <dbReference type="Proteomes" id="UP000663873"/>
    </source>
</evidence>
<reference evidence="2" key="1">
    <citation type="submission" date="2021-02" db="EMBL/GenBank/DDBJ databases">
        <authorList>
            <person name="Nowell W R."/>
        </authorList>
    </citation>
    <scope>NUCLEOTIDE SEQUENCE</scope>
</reference>
<evidence type="ECO:0000313" key="6">
    <source>
        <dbReference type="EMBL" id="CAF4852726.1"/>
    </source>
</evidence>
<sequence length="312" mass="36106">MDRKIKYTVDLSPYLQYSTNEALKQVGCQPIMFPISKAIVDSIYVASDTCMIAHFDKVCKLAQDWEYGFAASDESIPWCNVRFGIRDKRPAVERKKDKKFYLQFCREYGEWVEKNRAHELASIPELKNLFDLLLTFEKECQQVFLEKLKEIAAIYPEANKLLYNYRGEQRVPISIRVITYENEDHFSVSPHFDKAAMTILMPSDDNPDEECLIVAPADGTIFDPEKLRRVVRPLYNDSNSTSCALFITGAMLQEIGVPVPPTPHAVLPHNRVLRHVLVAFCNIPYLDTKHLTFNIVYKKEMPNNFIERFKPI</sequence>
<dbReference type="EMBL" id="CAJOBR010006872">
    <property type="protein sequence ID" value="CAF4852726.1"/>
    <property type="molecule type" value="Genomic_DNA"/>
</dbReference>
<evidence type="ECO:0000313" key="3">
    <source>
        <dbReference type="EMBL" id="CAF3609620.1"/>
    </source>
</evidence>
<organism evidence="2 7">
    <name type="scientific">Rotaria socialis</name>
    <dbReference type="NCBI Taxonomy" id="392032"/>
    <lineage>
        <taxon>Eukaryota</taxon>
        <taxon>Metazoa</taxon>
        <taxon>Spiralia</taxon>
        <taxon>Gnathifera</taxon>
        <taxon>Rotifera</taxon>
        <taxon>Eurotatoria</taxon>
        <taxon>Bdelloidea</taxon>
        <taxon>Philodinida</taxon>
        <taxon>Philodinidae</taxon>
        <taxon>Rotaria</taxon>
    </lineage>
</organism>
<dbReference type="EMBL" id="CAJNYD010000630">
    <property type="protein sequence ID" value="CAF3281444.1"/>
    <property type="molecule type" value="Genomic_DNA"/>
</dbReference>
<dbReference type="Proteomes" id="UP000663825">
    <property type="component" value="Unassembled WGS sequence"/>
</dbReference>
<dbReference type="Proteomes" id="UP000663848">
    <property type="component" value="Unassembled WGS sequence"/>
</dbReference>
<dbReference type="EMBL" id="CAJNYT010003878">
    <property type="protein sequence ID" value="CAF3609620.1"/>
    <property type="molecule type" value="Genomic_DNA"/>
</dbReference>
<evidence type="ECO:0000313" key="2">
    <source>
        <dbReference type="EMBL" id="CAF3281444.1"/>
    </source>
</evidence>
<proteinExistence type="predicted"/>
<evidence type="ECO:0000313" key="5">
    <source>
        <dbReference type="EMBL" id="CAF4480848.1"/>
    </source>
</evidence>
<dbReference type="AlphaFoldDB" id="A0A817RW47"/>